<dbReference type="EC" id="3.1.26.8" evidence="11 12"/>
<dbReference type="Proteomes" id="UP000481872">
    <property type="component" value="Unassembled WGS sequence"/>
</dbReference>
<evidence type="ECO:0000256" key="1">
    <source>
        <dbReference type="ARBA" id="ARBA00022490"/>
    </source>
</evidence>
<dbReference type="SMART" id="SM00493">
    <property type="entry name" value="TOPRIM"/>
    <property type="match status" value="1"/>
</dbReference>
<sequence>MIKEVIVVEGRDDVTAVKRAVEAEVISVSGFGINANSINKIKEAQKRQGVIVLTDPDFAGEKIRKIISKRVSGIKHAYISQKDGTKGDDIGVENASPETIIRALKNAKCEMKDVRKEFNIQDMYFFKLTGDSRSKERRDCLGNILGIGYGNATQFVTRLNNYGISKEEFIKAMEKVEKEIDNE</sequence>
<keyword evidence="2 11" id="KW-0690">Ribosome biogenesis</keyword>
<dbReference type="InterPro" id="IPR004466">
    <property type="entry name" value="RNase_M5"/>
</dbReference>
<evidence type="ECO:0000256" key="4">
    <source>
        <dbReference type="ARBA" id="ARBA00022722"/>
    </source>
</evidence>
<evidence type="ECO:0000256" key="10">
    <source>
        <dbReference type="ARBA" id="ARBA00022884"/>
    </source>
</evidence>
<keyword evidence="6 11" id="KW-0699">rRNA-binding</keyword>
<dbReference type="HAMAP" id="MF_01469">
    <property type="entry name" value="RNase_M5"/>
    <property type="match status" value="1"/>
</dbReference>
<name>A0A6M0H0J3_9CLOT</name>
<evidence type="ECO:0000256" key="9">
    <source>
        <dbReference type="ARBA" id="ARBA00022842"/>
    </source>
</evidence>
<keyword evidence="8 11" id="KW-0378">Hydrolase</keyword>
<dbReference type="Pfam" id="PF13331">
    <property type="entry name" value="DUF4093"/>
    <property type="match status" value="1"/>
</dbReference>
<dbReference type="GO" id="GO:0005737">
    <property type="term" value="C:cytoplasm"/>
    <property type="evidence" value="ECO:0007669"/>
    <property type="project" value="UniProtKB-SubCell"/>
</dbReference>
<keyword evidence="5" id="KW-0479">Metal-binding</keyword>
<dbReference type="AlphaFoldDB" id="A0A6M0H0J3"/>
<dbReference type="NCBIfam" id="TIGR00334">
    <property type="entry name" value="5S_RNA_mat_M5"/>
    <property type="match status" value="1"/>
</dbReference>
<dbReference type="PANTHER" id="PTHR39156:SF1">
    <property type="entry name" value="RIBONUCLEASE M5"/>
    <property type="match status" value="1"/>
</dbReference>
<evidence type="ECO:0000256" key="2">
    <source>
        <dbReference type="ARBA" id="ARBA00022517"/>
    </source>
</evidence>
<keyword evidence="9" id="KW-0460">Magnesium</keyword>
<keyword evidence="4 11" id="KW-0540">Nuclease</keyword>
<evidence type="ECO:0000256" key="7">
    <source>
        <dbReference type="ARBA" id="ARBA00022759"/>
    </source>
</evidence>
<dbReference type="GO" id="GO:0006364">
    <property type="term" value="P:rRNA processing"/>
    <property type="evidence" value="ECO:0007669"/>
    <property type="project" value="UniProtKB-UniRule"/>
</dbReference>
<gene>
    <name evidence="11 14" type="primary">rnmV</name>
    <name evidence="14" type="ORF">G3M99_03990</name>
</gene>
<evidence type="ECO:0000256" key="12">
    <source>
        <dbReference type="NCBIfam" id="TIGR00334"/>
    </source>
</evidence>
<feature type="domain" description="Toprim" evidence="13">
    <location>
        <begin position="3"/>
        <end position="95"/>
    </location>
</feature>
<evidence type="ECO:0000313" key="14">
    <source>
        <dbReference type="EMBL" id="NEU04027.1"/>
    </source>
</evidence>
<dbReference type="SUPFAM" id="SSF110455">
    <property type="entry name" value="Toprim domain"/>
    <property type="match status" value="1"/>
</dbReference>
<evidence type="ECO:0000256" key="3">
    <source>
        <dbReference type="ARBA" id="ARBA00022552"/>
    </source>
</evidence>
<evidence type="ECO:0000256" key="11">
    <source>
        <dbReference type="HAMAP-Rule" id="MF_01469"/>
    </source>
</evidence>
<dbReference type="GO" id="GO:0043822">
    <property type="term" value="F:ribonuclease M5 activity"/>
    <property type="evidence" value="ECO:0007669"/>
    <property type="project" value="UniProtKB-UniRule"/>
</dbReference>
<evidence type="ECO:0000313" key="15">
    <source>
        <dbReference type="Proteomes" id="UP000481872"/>
    </source>
</evidence>
<dbReference type="CDD" id="cd01027">
    <property type="entry name" value="TOPRIM_RNase_M5_like"/>
    <property type="match status" value="1"/>
</dbReference>
<dbReference type="InterPro" id="IPR025156">
    <property type="entry name" value="RNase_M5_C"/>
</dbReference>
<evidence type="ECO:0000256" key="5">
    <source>
        <dbReference type="ARBA" id="ARBA00022723"/>
    </source>
</evidence>
<keyword evidence="15" id="KW-1185">Reference proteome</keyword>
<comment type="function">
    <text evidence="11">Required for correct processing of both the 5' and 3' ends of 5S rRNA precursor. Cleaves both sides of a double-stranded region yielding mature 5S rRNA in one step.</text>
</comment>
<comment type="catalytic activity">
    <reaction evidence="11">
        <text>Endonucleolytic cleavage of RNA, removing 21 and 42 nucleotides, respectively, from the 5'- and 3'-termini of a 5S-rRNA precursor.</text>
        <dbReference type="EC" id="3.1.26.8"/>
    </reaction>
</comment>
<dbReference type="RefSeq" id="WP_199869269.1">
    <property type="nucleotide sequence ID" value="NZ_JAAGPU010000004.1"/>
</dbReference>
<evidence type="ECO:0000256" key="8">
    <source>
        <dbReference type="ARBA" id="ARBA00022801"/>
    </source>
</evidence>
<keyword evidence="3 11" id="KW-0698">rRNA processing</keyword>
<evidence type="ECO:0000256" key="6">
    <source>
        <dbReference type="ARBA" id="ARBA00022730"/>
    </source>
</evidence>
<dbReference type="PANTHER" id="PTHR39156">
    <property type="entry name" value="RIBONUCLEASE M5"/>
    <property type="match status" value="1"/>
</dbReference>
<protein>
    <recommendedName>
        <fullName evidence="11 12">Ribonuclease M5</fullName>
        <ecNumber evidence="11 12">3.1.26.8</ecNumber>
    </recommendedName>
    <alternativeName>
        <fullName evidence="11">RNase M5</fullName>
    </alternativeName>
    <alternativeName>
        <fullName evidence="11">Ribosomal RNA terminal maturase M5</fullName>
    </alternativeName>
</protein>
<dbReference type="InterPro" id="IPR006171">
    <property type="entry name" value="TOPRIM_dom"/>
</dbReference>
<keyword evidence="10 11" id="KW-0694">RNA-binding</keyword>
<keyword evidence="7 11" id="KW-0255">Endonuclease</keyword>
<reference evidence="14 15" key="1">
    <citation type="submission" date="2020-02" db="EMBL/GenBank/DDBJ databases">
        <title>Genome assembly of a novel Clostridium senegalense strain.</title>
        <authorList>
            <person name="Gupta T.B."/>
            <person name="Jauregui R."/>
            <person name="Maclean P."/>
            <person name="Nawarathana A."/>
            <person name="Brightwell G."/>
        </authorList>
    </citation>
    <scope>NUCLEOTIDE SEQUENCE [LARGE SCALE GENOMIC DNA]</scope>
    <source>
        <strain evidence="14 15">AGRFS4</strain>
    </source>
</reference>
<organism evidence="14 15">
    <name type="scientific">Clostridium senegalense</name>
    <dbReference type="NCBI Taxonomy" id="1465809"/>
    <lineage>
        <taxon>Bacteria</taxon>
        <taxon>Bacillati</taxon>
        <taxon>Bacillota</taxon>
        <taxon>Clostridia</taxon>
        <taxon>Eubacteriales</taxon>
        <taxon>Clostridiaceae</taxon>
        <taxon>Clostridium</taxon>
    </lineage>
</organism>
<dbReference type="GO" id="GO:0019843">
    <property type="term" value="F:rRNA binding"/>
    <property type="evidence" value="ECO:0007669"/>
    <property type="project" value="UniProtKB-KW"/>
</dbReference>
<dbReference type="InterPro" id="IPR034141">
    <property type="entry name" value="TOPRIM_RNase_M5-like"/>
</dbReference>
<accession>A0A6M0H0J3</accession>
<comment type="caution">
    <text evidence="14">The sequence shown here is derived from an EMBL/GenBank/DDBJ whole genome shotgun (WGS) entry which is preliminary data.</text>
</comment>
<proteinExistence type="inferred from homology"/>
<dbReference type="FunFam" id="3.40.1360.10:FF:000006">
    <property type="entry name" value="Ribonuclease M5"/>
    <property type="match status" value="1"/>
</dbReference>
<keyword evidence="1 11" id="KW-0963">Cytoplasm</keyword>
<comment type="similarity">
    <text evidence="11">Belongs to the ribonuclease M5 family.</text>
</comment>
<dbReference type="Gene3D" id="3.40.1360.10">
    <property type="match status" value="1"/>
</dbReference>
<dbReference type="Pfam" id="PF01751">
    <property type="entry name" value="Toprim"/>
    <property type="match status" value="1"/>
</dbReference>
<dbReference type="PROSITE" id="PS50880">
    <property type="entry name" value="TOPRIM"/>
    <property type="match status" value="1"/>
</dbReference>
<evidence type="ECO:0000259" key="13">
    <source>
        <dbReference type="PROSITE" id="PS50880"/>
    </source>
</evidence>
<dbReference type="GO" id="GO:0046872">
    <property type="term" value="F:metal ion binding"/>
    <property type="evidence" value="ECO:0007669"/>
    <property type="project" value="UniProtKB-KW"/>
</dbReference>
<dbReference type="EMBL" id="JAAGPU010000004">
    <property type="protein sequence ID" value="NEU04027.1"/>
    <property type="molecule type" value="Genomic_DNA"/>
</dbReference>
<comment type="subcellular location">
    <subcellularLocation>
        <location evidence="11">Cytoplasm</location>
    </subcellularLocation>
</comment>